<feature type="domain" description="Velvet" evidence="1">
    <location>
        <begin position="77"/>
        <end position="168"/>
    </location>
</feature>
<name>A0A8H3IWB9_9LECA</name>
<dbReference type="Pfam" id="PF11754">
    <property type="entry name" value="Velvet"/>
    <property type="match status" value="1"/>
</dbReference>
<dbReference type="Proteomes" id="UP000664521">
    <property type="component" value="Unassembled WGS sequence"/>
</dbReference>
<dbReference type="Gene3D" id="2.60.40.3960">
    <property type="entry name" value="Velvet domain"/>
    <property type="match status" value="1"/>
</dbReference>
<accession>A0A8H3IWB9</accession>
<gene>
    <name evidence="2" type="ORF">HETSPECPRED_009749</name>
</gene>
<sequence length="177" mass="18884">MNSPPHIQSSSHDGPSTLEVIVEPPRVVQPGDTFPCPVVLRFQPLNRSSVEDARRESEALEDGRIFPAAYLVSGNTAATPNIDGPPMANAHSSAFTGSLKDMPHAPSANGVQEAGIWFVVFQNLAINDVGSYRLQICIFEMTSDESPGTQGSARHVQSVLTREITVTEASPGNSIGM</sequence>
<dbReference type="InterPro" id="IPR038491">
    <property type="entry name" value="Velvet_dom_sf"/>
</dbReference>
<protein>
    <recommendedName>
        <fullName evidence="1">Velvet domain-containing protein</fullName>
    </recommendedName>
</protein>
<organism evidence="2 3">
    <name type="scientific">Heterodermia speciosa</name>
    <dbReference type="NCBI Taxonomy" id="116794"/>
    <lineage>
        <taxon>Eukaryota</taxon>
        <taxon>Fungi</taxon>
        <taxon>Dikarya</taxon>
        <taxon>Ascomycota</taxon>
        <taxon>Pezizomycotina</taxon>
        <taxon>Lecanoromycetes</taxon>
        <taxon>OSLEUM clade</taxon>
        <taxon>Lecanoromycetidae</taxon>
        <taxon>Caliciales</taxon>
        <taxon>Physciaceae</taxon>
        <taxon>Heterodermia</taxon>
    </lineage>
</organism>
<evidence type="ECO:0000313" key="3">
    <source>
        <dbReference type="Proteomes" id="UP000664521"/>
    </source>
</evidence>
<proteinExistence type="predicted"/>
<evidence type="ECO:0000313" key="2">
    <source>
        <dbReference type="EMBL" id="CAF9935333.1"/>
    </source>
</evidence>
<dbReference type="EMBL" id="CAJPDS010000082">
    <property type="protein sequence ID" value="CAF9935333.1"/>
    <property type="molecule type" value="Genomic_DNA"/>
</dbReference>
<keyword evidence="3" id="KW-1185">Reference proteome</keyword>
<dbReference type="OrthoDB" id="5399926at2759"/>
<evidence type="ECO:0000259" key="1">
    <source>
        <dbReference type="Pfam" id="PF11754"/>
    </source>
</evidence>
<comment type="caution">
    <text evidence="2">The sequence shown here is derived from an EMBL/GenBank/DDBJ whole genome shotgun (WGS) entry which is preliminary data.</text>
</comment>
<dbReference type="AlphaFoldDB" id="A0A8H3IWB9"/>
<dbReference type="InterPro" id="IPR037525">
    <property type="entry name" value="Velvet_dom"/>
</dbReference>
<reference evidence="2" key="1">
    <citation type="submission" date="2021-03" db="EMBL/GenBank/DDBJ databases">
        <authorList>
            <person name="Tagirdzhanova G."/>
        </authorList>
    </citation>
    <scope>NUCLEOTIDE SEQUENCE</scope>
</reference>